<dbReference type="Gene3D" id="3.40.50.720">
    <property type="entry name" value="NAD(P)-binding Rossmann-like Domain"/>
    <property type="match status" value="1"/>
</dbReference>
<protein>
    <submittedName>
        <fullName evidence="2">NAD-dependent dehydratase</fullName>
    </submittedName>
</protein>
<accession>A0A1Q2L0I8</accession>
<proteinExistence type="predicted"/>
<dbReference type="Proteomes" id="UP000188184">
    <property type="component" value="Chromosome"/>
</dbReference>
<gene>
    <name evidence="2" type="ORF">B0X71_13215</name>
</gene>
<dbReference type="SUPFAM" id="SSF51735">
    <property type="entry name" value="NAD(P)-binding Rossmann-fold domains"/>
    <property type="match status" value="1"/>
</dbReference>
<dbReference type="InterPro" id="IPR001509">
    <property type="entry name" value="Epimerase_deHydtase"/>
</dbReference>
<dbReference type="Pfam" id="PF01370">
    <property type="entry name" value="Epimerase"/>
    <property type="match status" value="1"/>
</dbReference>
<keyword evidence="3" id="KW-1185">Reference proteome</keyword>
<dbReference type="PANTHER" id="PTHR43245:SF13">
    <property type="entry name" value="UDP-D-APIOSE_UDP-D-XYLOSE SYNTHASE 2"/>
    <property type="match status" value="1"/>
</dbReference>
<dbReference type="RefSeq" id="WP_077589856.1">
    <property type="nucleotide sequence ID" value="NZ_CP019640.1"/>
</dbReference>
<dbReference type="InterPro" id="IPR036291">
    <property type="entry name" value="NAD(P)-bd_dom_sf"/>
</dbReference>
<sequence length="316" mass="34932">MKLLILGGTSFVGRHITETAVKQGHDITLFNRGKSQPNAFPELRRITGDRRMDANKLAGEKWDAVIDVSAYSPADLEPVLRHVETDRYTFISTISVYDDFSGGPAGEDASLHKTRPDSDQVTGETYGPLKIMCEELIRKEFGEKALVIRPGIVAGPFDPTDRFTYWAVKLAEKGTVIIPGSADRKVQWIAARDLAQFTVTQTAAGTTGTFNVTADPVAMGEFVDALDTGGAEKIWVSDEALKERNIQPFEIPLWIPVSPEYPEGFLLADNRRAKQAGLEFTPLAELAADTRKWFSEESRELKTGLSDKQESVLQKL</sequence>
<feature type="domain" description="NAD-dependent epimerase/dehydratase" evidence="1">
    <location>
        <begin position="4"/>
        <end position="204"/>
    </location>
</feature>
<evidence type="ECO:0000313" key="3">
    <source>
        <dbReference type="Proteomes" id="UP000188184"/>
    </source>
</evidence>
<reference evidence="2 3" key="1">
    <citation type="submission" date="2017-02" db="EMBL/GenBank/DDBJ databases">
        <title>The complete genomic sequence of a novel cold adapted crude oil-degrading bacterium Planococcus qaidamina Y42.</title>
        <authorList>
            <person name="Yang R."/>
        </authorList>
    </citation>
    <scope>NUCLEOTIDE SEQUENCE [LARGE SCALE GENOMIC DNA]</scope>
    <source>
        <strain evidence="2 3">Y42</strain>
    </source>
</reference>
<dbReference type="PANTHER" id="PTHR43245">
    <property type="entry name" value="BIFUNCTIONAL POLYMYXIN RESISTANCE PROTEIN ARNA"/>
    <property type="match status" value="1"/>
</dbReference>
<evidence type="ECO:0000313" key="2">
    <source>
        <dbReference type="EMBL" id="AQQ53958.1"/>
    </source>
</evidence>
<dbReference type="KEGG" id="pmar:B0X71_13215"/>
<name>A0A1Q2L0I8_9BACL</name>
<dbReference type="EMBL" id="CP019640">
    <property type="protein sequence ID" value="AQQ53958.1"/>
    <property type="molecule type" value="Genomic_DNA"/>
</dbReference>
<evidence type="ECO:0000259" key="1">
    <source>
        <dbReference type="Pfam" id="PF01370"/>
    </source>
</evidence>
<organism evidence="2 3">
    <name type="scientific">Planococcus lenghuensis</name>
    <dbReference type="NCBI Taxonomy" id="2213202"/>
    <lineage>
        <taxon>Bacteria</taxon>
        <taxon>Bacillati</taxon>
        <taxon>Bacillota</taxon>
        <taxon>Bacilli</taxon>
        <taxon>Bacillales</taxon>
        <taxon>Caryophanaceae</taxon>
        <taxon>Planococcus</taxon>
    </lineage>
</organism>
<dbReference type="AlphaFoldDB" id="A0A1Q2L0I8"/>
<dbReference type="OrthoDB" id="9809586at2"/>
<dbReference type="InterPro" id="IPR050177">
    <property type="entry name" value="Lipid_A_modif_metabolic_enz"/>
</dbReference>